<dbReference type="Pfam" id="PF00305">
    <property type="entry name" value="Lipoxygenase"/>
    <property type="match status" value="1"/>
</dbReference>
<dbReference type="InterPro" id="IPR020834">
    <property type="entry name" value="LipOase_CS"/>
</dbReference>
<dbReference type="PRINTS" id="PR00087">
    <property type="entry name" value="LIPOXYGENASE"/>
</dbReference>
<accession>A0A6F9D5Q5</accession>
<keyword evidence="1" id="KW-0479">Metal-binding</keyword>
<evidence type="ECO:0000313" key="5">
    <source>
        <dbReference type="EMBL" id="CAB3221299.1"/>
    </source>
</evidence>
<evidence type="ECO:0000256" key="3">
    <source>
        <dbReference type="ARBA" id="ARBA00023002"/>
    </source>
</evidence>
<reference evidence="5" key="1">
    <citation type="submission" date="2020-04" db="EMBL/GenBank/DDBJ databases">
        <authorList>
            <person name="Neveu A P."/>
        </authorList>
    </citation>
    <scope>NUCLEOTIDE SEQUENCE</scope>
    <source>
        <tissue evidence="5">Whole embryo</tissue>
    </source>
</reference>
<dbReference type="PROSITE" id="PS00081">
    <property type="entry name" value="LIPOXYGENASE_2"/>
    <property type="match status" value="1"/>
</dbReference>
<keyword evidence="3" id="KW-0560">Oxidoreductase</keyword>
<keyword evidence="2" id="KW-0223">Dioxygenase</keyword>
<sequence length="596" mass="68108">MWSGEDEWMCNMVQVEYDKETAEFPIYDWITSTIDVTRGEAQLPQNITNPNVRKLRIDEIRENVDKFKWVPKPTDGDSGWGFPRYVKGANSLQLTRIFQQDQVKSTQSEGAVLSGVAESTFDTIKSIMSPIEELKDYHSLYKHESMTRNDPMNLDDWFSDQSTGRQTLNGIVPLSFKRCTSLPANCDIINSDVNKILGADKTLDGEMEAGKIYISDFSEVFNGVERMEQLYCAQCIALFCVNDKGEFLPLAIQLVPGSRDHLFTPNDSEEDWLLAKMYLRCAQSNMHQWIYNYLETHACMEPFGVALFRCLPRAHPIYKLLRPHLRTVSCINNDAKLALLPSKALPGKGISTKALSLTRKHYKTFSIESLNIPKMIKQFGTDDATLLPNHYYRDDALDHWEIMEKYASACIRHYYKCDEDVVNDYELKLWAKDVAKEGLGWQDHDTKGMSENLTSVDQLIEICVILIFTSSVQHAAVNFGQFETYKFVPNAPLAMRLPPHKKGEANKQRILDSLPDSLMAGSAISVVFALSEYSPNEVYLGHFPERRFTEKIILDIQQNYMKDLQALEAKIKARNEKLEHPYTFLLPSRVPNSVAI</sequence>
<dbReference type="AlphaFoldDB" id="A0A6F9D5Q5"/>
<protein>
    <submittedName>
        <fullName evidence="5">Arachidonate 5-lipoxygenase-like</fullName>
    </submittedName>
</protein>
<dbReference type="InterPro" id="IPR036226">
    <property type="entry name" value="LipOase_C_sf"/>
</dbReference>
<dbReference type="EMBL" id="LR782875">
    <property type="protein sequence ID" value="CAB3221299.1"/>
    <property type="molecule type" value="mRNA"/>
</dbReference>
<dbReference type="Gene3D" id="1.20.245.10">
    <property type="entry name" value="Lipoxygenase-1, Domain 5"/>
    <property type="match status" value="1"/>
</dbReference>
<organism evidence="5">
    <name type="scientific">Phallusia mammillata</name>
    <dbReference type="NCBI Taxonomy" id="59560"/>
    <lineage>
        <taxon>Eukaryota</taxon>
        <taxon>Metazoa</taxon>
        <taxon>Chordata</taxon>
        <taxon>Tunicata</taxon>
        <taxon>Ascidiacea</taxon>
        <taxon>Phlebobranchia</taxon>
        <taxon>Ascidiidae</taxon>
        <taxon>Phallusia</taxon>
    </lineage>
</organism>
<dbReference type="InterPro" id="IPR000907">
    <property type="entry name" value="LipOase"/>
</dbReference>
<dbReference type="SUPFAM" id="SSF48484">
    <property type="entry name" value="Lipoxigenase"/>
    <property type="match status" value="1"/>
</dbReference>
<gene>
    <name evidence="5" type="primary">Alox5ap-001</name>
</gene>
<feature type="domain" description="Lipoxygenase" evidence="4">
    <location>
        <begin position="42"/>
        <end position="596"/>
    </location>
</feature>
<evidence type="ECO:0000256" key="2">
    <source>
        <dbReference type="ARBA" id="ARBA00022964"/>
    </source>
</evidence>
<dbReference type="Gene3D" id="3.10.450.60">
    <property type="match status" value="1"/>
</dbReference>
<dbReference type="GO" id="GO:0046872">
    <property type="term" value="F:metal ion binding"/>
    <property type="evidence" value="ECO:0007669"/>
    <property type="project" value="UniProtKB-KW"/>
</dbReference>
<dbReference type="GO" id="GO:0016702">
    <property type="term" value="F:oxidoreductase activity, acting on single donors with incorporation of molecular oxygen, incorporation of two atoms of oxygen"/>
    <property type="evidence" value="ECO:0007669"/>
    <property type="project" value="InterPro"/>
</dbReference>
<dbReference type="PANTHER" id="PTHR11771">
    <property type="entry name" value="LIPOXYGENASE"/>
    <property type="match status" value="1"/>
</dbReference>
<evidence type="ECO:0000259" key="4">
    <source>
        <dbReference type="PROSITE" id="PS51393"/>
    </source>
</evidence>
<dbReference type="PROSITE" id="PS51393">
    <property type="entry name" value="LIPOXYGENASE_3"/>
    <property type="match status" value="1"/>
</dbReference>
<evidence type="ECO:0000256" key="1">
    <source>
        <dbReference type="ARBA" id="ARBA00022723"/>
    </source>
</evidence>
<dbReference type="InterPro" id="IPR013819">
    <property type="entry name" value="LipOase_C"/>
</dbReference>
<proteinExistence type="evidence at transcript level"/>
<dbReference type="GO" id="GO:0034440">
    <property type="term" value="P:lipid oxidation"/>
    <property type="evidence" value="ECO:0007669"/>
    <property type="project" value="InterPro"/>
</dbReference>
<name>A0A6F9D5Q5_9ASCI</name>